<feature type="compositionally biased region" description="Basic and acidic residues" evidence="1">
    <location>
        <begin position="850"/>
        <end position="861"/>
    </location>
</feature>
<feature type="transmembrane region" description="Helical" evidence="2">
    <location>
        <begin position="596"/>
        <end position="621"/>
    </location>
</feature>
<proteinExistence type="predicted"/>
<keyword evidence="4" id="KW-1185">Reference proteome</keyword>
<gene>
    <name evidence="3" type="ORF">HYH03_015912</name>
</gene>
<evidence type="ECO:0000313" key="4">
    <source>
        <dbReference type="Proteomes" id="UP000612055"/>
    </source>
</evidence>
<keyword evidence="2" id="KW-0472">Membrane</keyword>
<feature type="compositionally biased region" description="Gly residues" evidence="1">
    <location>
        <begin position="862"/>
        <end position="875"/>
    </location>
</feature>
<accession>A0A835XQV1</accession>
<feature type="transmembrane region" description="Helical" evidence="2">
    <location>
        <begin position="784"/>
        <end position="807"/>
    </location>
</feature>
<protein>
    <submittedName>
        <fullName evidence="3">Uncharacterized protein</fullName>
    </submittedName>
</protein>
<dbReference type="PANTHER" id="PTHR48174:SF5">
    <property type="entry name" value="VACUOLAR PROTEIN SORTING-ASSOCIATED PROTEIN 62"/>
    <property type="match status" value="1"/>
</dbReference>
<evidence type="ECO:0000256" key="1">
    <source>
        <dbReference type="SAM" id="MobiDB-lite"/>
    </source>
</evidence>
<organism evidence="3 4">
    <name type="scientific">Edaphochlamys debaryana</name>
    <dbReference type="NCBI Taxonomy" id="47281"/>
    <lineage>
        <taxon>Eukaryota</taxon>
        <taxon>Viridiplantae</taxon>
        <taxon>Chlorophyta</taxon>
        <taxon>core chlorophytes</taxon>
        <taxon>Chlorophyceae</taxon>
        <taxon>CS clade</taxon>
        <taxon>Chlamydomonadales</taxon>
        <taxon>Chlamydomonadales incertae sedis</taxon>
        <taxon>Edaphochlamys</taxon>
    </lineage>
</organism>
<reference evidence="3" key="1">
    <citation type="journal article" date="2020" name="bioRxiv">
        <title>Comparative genomics of Chlamydomonas.</title>
        <authorList>
            <person name="Craig R.J."/>
            <person name="Hasan A.R."/>
            <person name="Ness R.W."/>
            <person name="Keightley P.D."/>
        </authorList>
    </citation>
    <scope>NUCLEOTIDE SEQUENCE</scope>
    <source>
        <strain evidence="3">CCAP 11/70</strain>
    </source>
</reference>
<evidence type="ECO:0000256" key="2">
    <source>
        <dbReference type="SAM" id="Phobius"/>
    </source>
</evidence>
<name>A0A835XQV1_9CHLO</name>
<dbReference type="PANTHER" id="PTHR48174">
    <property type="entry name" value="DUF946 FAMILY PROTEIN"/>
    <property type="match status" value="1"/>
</dbReference>
<dbReference type="AlphaFoldDB" id="A0A835XQV1"/>
<feature type="transmembrane region" description="Helical" evidence="2">
    <location>
        <begin position="641"/>
        <end position="664"/>
    </location>
</feature>
<evidence type="ECO:0000313" key="3">
    <source>
        <dbReference type="EMBL" id="KAG2485330.1"/>
    </source>
</evidence>
<dbReference type="EMBL" id="JAEHOE010000131">
    <property type="protein sequence ID" value="KAG2485330.1"/>
    <property type="molecule type" value="Genomic_DNA"/>
</dbReference>
<dbReference type="Proteomes" id="UP000612055">
    <property type="component" value="Unassembled WGS sequence"/>
</dbReference>
<keyword evidence="2" id="KW-1133">Transmembrane helix</keyword>
<sequence length="911" mass="99148">MDWASGVAGQNCALAKQPAFKPPPVCPPPRRNVSRREATRLGVRFAPILYQHPLDNSWLTDPPRYLEKTRKYDTRSWRLVNMTKVLEGDDSEGDGPGNTTTSIVEYLMNMEYLATMYVNATRNESTGEVSFEVDDGPTIERKAVIDPVVDGKLTGKVYYTVFRPRDPSTGAAVPHAYVYTYNYYYPWNGCSNQLVATQVDGRFQAVEYAMCPDGWHEGDLEHLKVWVCEDDLYAEDPASAIRRAQYSQHGWLPDFDCDAGECRYETDPKGVRRLVTMAGLYAHANYHEETPLFVYAKVRLSFLLNMDGVYIADRYKKGPVLYPDENNTLFLPFLNEMTLDQMRNEYAWAVFPGIWGATITTSSPRVLTCFGNNISSRVPCTTLNPAYYMLDLFVRPMGSDWTAMNFTAAAEGNTVTGPLWRRAFTHMWEMERPSPLWEEFRFGPIRMTFDGLCPFAGPIVTTDAGIRGFHHTNLANFLGAITGLILASSIVCFAMVLPIMMVRGNSAAEDNVYTELLDEVLRKTADKKASARAMSKRQPALEAHAAAGDHAGGGGGEPGGPTSEGAGAGVSPTLNYMRVSHKLILHAFNASVVQPYLLVVWICVGLACYICGVVLGAIGIADVTTALNRVVPNSIWTTINNAIIAVFVIFGFVGLLVVFTALFIRPTASGLCRCCGPAAPTLESMRSSWRAHAVLAGLLTIEMNVTMLLFAFGMVLWVARYGVEQVCNNAVALLFSKVSFSPDVCIDLSNIGLRKLGNNGTMCGADLVNLCAMWSDLHVDFLEYGAMLLLMAQAMFLVLASTSYVAMRAGAAITAAMAEIEEEERERVQGASGASKSWLSWGPLKRRSRVPSELHGAEGKGSENGGKGGGKGGSKGELHASAPAMVGATIAPAGEGGSGSDSPGQAGADRV</sequence>
<feature type="transmembrane region" description="Helical" evidence="2">
    <location>
        <begin position="477"/>
        <end position="497"/>
    </location>
</feature>
<keyword evidence="2" id="KW-0812">Transmembrane</keyword>
<feature type="region of interest" description="Disordered" evidence="1">
    <location>
        <begin position="849"/>
        <end position="911"/>
    </location>
</feature>
<feature type="transmembrane region" description="Helical" evidence="2">
    <location>
        <begin position="693"/>
        <end position="719"/>
    </location>
</feature>
<comment type="caution">
    <text evidence="3">The sequence shown here is derived from an EMBL/GenBank/DDBJ whole genome shotgun (WGS) entry which is preliminary data.</text>
</comment>
<dbReference type="OrthoDB" id="512792at2759"/>